<dbReference type="Pfam" id="PF00179">
    <property type="entry name" value="UQ_con"/>
    <property type="match status" value="2"/>
</dbReference>
<organism evidence="3 4">
    <name type="scientific">Tuber borchii</name>
    <name type="common">White truffle</name>
    <dbReference type="NCBI Taxonomy" id="42251"/>
    <lineage>
        <taxon>Eukaryota</taxon>
        <taxon>Fungi</taxon>
        <taxon>Dikarya</taxon>
        <taxon>Ascomycota</taxon>
        <taxon>Pezizomycotina</taxon>
        <taxon>Pezizomycetes</taxon>
        <taxon>Pezizales</taxon>
        <taxon>Tuberaceae</taxon>
        <taxon>Tuber</taxon>
    </lineage>
</organism>
<dbReference type="CDD" id="cd00195">
    <property type="entry name" value="UBCc_UEV"/>
    <property type="match status" value="1"/>
</dbReference>
<evidence type="ECO:0000313" key="4">
    <source>
        <dbReference type="Proteomes" id="UP000244722"/>
    </source>
</evidence>
<dbReference type="SMART" id="SM00212">
    <property type="entry name" value="UBCc"/>
    <property type="match status" value="1"/>
</dbReference>
<protein>
    <submittedName>
        <fullName evidence="3">Ubiquitin-conjugating enzyme/RWD-like protein</fullName>
    </submittedName>
</protein>
<feature type="domain" description="UBC core" evidence="2">
    <location>
        <begin position="3"/>
        <end position="167"/>
    </location>
</feature>
<dbReference type="PANTHER" id="PTHR24067">
    <property type="entry name" value="UBIQUITIN-CONJUGATING ENZYME E2"/>
    <property type="match status" value="1"/>
</dbReference>
<keyword evidence="1" id="KW-0833">Ubl conjugation pathway</keyword>
<evidence type="ECO:0000256" key="1">
    <source>
        <dbReference type="ARBA" id="ARBA00022786"/>
    </source>
</evidence>
<dbReference type="PROSITE" id="PS50127">
    <property type="entry name" value="UBC_2"/>
    <property type="match status" value="2"/>
</dbReference>
<dbReference type="InterPro" id="IPR016135">
    <property type="entry name" value="UBQ-conjugating_enzyme/RWD"/>
</dbReference>
<keyword evidence="4" id="KW-1185">Reference proteome</keyword>
<evidence type="ECO:0000313" key="3">
    <source>
        <dbReference type="EMBL" id="PUU84324.1"/>
    </source>
</evidence>
<dbReference type="SUPFAM" id="SSF54495">
    <property type="entry name" value="UBC-like"/>
    <property type="match status" value="2"/>
</dbReference>
<dbReference type="Gene3D" id="3.10.110.10">
    <property type="entry name" value="Ubiquitin Conjugating Enzyme"/>
    <property type="match status" value="2"/>
</dbReference>
<dbReference type="InterPro" id="IPR000608">
    <property type="entry name" value="UBC"/>
</dbReference>
<dbReference type="STRING" id="42251.A0A2T7A9B8"/>
<accession>A0A2T7A9B8</accession>
<gene>
    <name evidence="3" type="ORF">B9Z19DRAFT_960805</name>
</gene>
<dbReference type="InterPro" id="IPR050113">
    <property type="entry name" value="Ub_conjugating_enzyme"/>
</dbReference>
<evidence type="ECO:0000259" key="2">
    <source>
        <dbReference type="PROSITE" id="PS50127"/>
    </source>
</evidence>
<dbReference type="AlphaFoldDB" id="A0A2T7A9B8"/>
<reference evidence="3 4" key="1">
    <citation type="submission" date="2017-04" db="EMBL/GenBank/DDBJ databases">
        <title>Draft genome sequence of Tuber borchii Vittad., a whitish edible truffle.</title>
        <authorList>
            <consortium name="DOE Joint Genome Institute"/>
            <person name="Murat C."/>
            <person name="Kuo A."/>
            <person name="Barry K.W."/>
            <person name="Clum A."/>
            <person name="Dockter R.B."/>
            <person name="Fauchery L."/>
            <person name="Iotti M."/>
            <person name="Kohler A."/>
            <person name="Labutti K."/>
            <person name="Lindquist E.A."/>
            <person name="Lipzen A."/>
            <person name="Ohm R.A."/>
            <person name="Wang M."/>
            <person name="Grigoriev I.V."/>
            <person name="Zambonelli A."/>
            <person name="Martin F.M."/>
        </authorList>
    </citation>
    <scope>NUCLEOTIDE SEQUENCE [LARGE SCALE GENOMIC DNA]</scope>
    <source>
        <strain evidence="3 4">Tbo3840</strain>
    </source>
</reference>
<dbReference type="EMBL" id="NESQ01000001">
    <property type="protein sequence ID" value="PUU84324.1"/>
    <property type="molecule type" value="Genomic_DNA"/>
</dbReference>
<name>A0A2T7A9B8_TUBBO</name>
<sequence>MNQSVIRLTRELNEIRKSNDLSIAVACRESDVRNVKAAILGPPDTPYEFGFFEFALKFSRDYPTKAPTVTALTTNSGRCRFNPNIYAVGKVCLYVTLSTLTTWRGDRGEEWSSAQGLESILISIQSLMSSNPYENEPGFENANQPHDKDNQKAYVLKIRHETLRVSIISRLEDYLGINPDGTVQPPPVIPEQDIYDDDSSMIDSEASAVFEPFKDLCKRRFLWYYDTYLASIKVESGKVTDGAQFTKMPFEHAGNSMDGKFLYSELERRIKFVKERLDHETASWAAEGLILQDKESGVAANLQRQFEQTVEHYKKQDSVTIDIELVDDNPFLWRVAYFGRPMTNLDGGLFTIHLAFSPRFPEEQPRAKFVFPLYHHQITTDGIPCYIPQRYDEGRHHIDAIVQLMEEESPPYDPRTQVNQEASKLYWGSKEDKREYNKKLRRYVSSKNRGLKQYF</sequence>
<comment type="caution">
    <text evidence="3">The sequence shown here is derived from an EMBL/GenBank/DDBJ whole genome shotgun (WGS) entry which is preliminary data.</text>
</comment>
<dbReference type="OrthoDB" id="1926878at2759"/>
<proteinExistence type="predicted"/>
<dbReference type="CDD" id="cd23809">
    <property type="entry name" value="UBCc_UBE2Z"/>
    <property type="match status" value="1"/>
</dbReference>
<dbReference type="Proteomes" id="UP000244722">
    <property type="component" value="Unassembled WGS sequence"/>
</dbReference>
<feature type="domain" description="UBC core" evidence="2">
    <location>
        <begin position="301"/>
        <end position="449"/>
    </location>
</feature>